<proteinExistence type="predicted"/>
<protein>
    <recommendedName>
        <fullName evidence="4">Protein ImuA</fullName>
    </recommendedName>
</protein>
<dbReference type="SUPFAM" id="SSF52540">
    <property type="entry name" value="P-loop containing nucleoside triphosphate hydrolases"/>
    <property type="match status" value="1"/>
</dbReference>
<evidence type="ECO:0000256" key="1">
    <source>
        <dbReference type="SAM" id="MobiDB-lite"/>
    </source>
</evidence>
<evidence type="ECO:0008006" key="4">
    <source>
        <dbReference type="Google" id="ProtNLM"/>
    </source>
</evidence>
<feature type="region of interest" description="Disordered" evidence="1">
    <location>
        <begin position="232"/>
        <end position="253"/>
    </location>
</feature>
<dbReference type="PIRSF" id="PIRSF034285">
    <property type="entry name" value="UCP034285"/>
    <property type="match status" value="1"/>
</dbReference>
<dbReference type="EMBL" id="JAGRQC010000001">
    <property type="protein sequence ID" value="MBR0551997.1"/>
    <property type="molecule type" value="Genomic_DNA"/>
</dbReference>
<evidence type="ECO:0000313" key="2">
    <source>
        <dbReference type="EMBL" id="MBR0551997.1"/>
    </source>
</evidence>
<sequence length="253" mass="26830">MGDSLSALLRQSAGIAMDSETRRTAFGAAEVDEWLGGGVRRDGVHEWYAASIEDGACAAAMALLLAERRREERQSILWLRERRGERGAGHPYGPGLVDLGLDPDSIVLLRLGDVTAMLRAAADSVRHGGAASVVLEVHGKAPALDLTASRRLALAAARSDVMVQLVRSDTEPAASVAHSRWRVASAPSVALEANAPGLPAFDLELLRHRGGREGLQCRLEWDRDKGCFQTPLSGGLSAPSVGGTDRADGRRAA</sequence>
<dbReference type="RefSeq" id="WP_284053253.1">
    <property type="nucleotide sequence ID" value="NZ_JAGRQC010000001.1"/>
</dbReference>
<dbReference type="Proteomes" id="UP000676996">
    <property type="component" value="Unassembled WGS sequence"/>
</dbReference>
<comment type="caution">
    <text evidence="2">The sequence shown here is derived from an EMBL/GenBank/DDBJ whole genome shotgun (WGS) entry which is preliminary data.</text>
</comment>
<keyword evidence="3" id="KW-1185">Reference proteome</keyword>
<dbReference type="AlphaFoldDB" id="A0A8T4IBF9"/>
<organism evidence="2 3">
    <name type="scientific">Stakelama marina</name>
    <dbReference type="NCBI Taxonomy" id="2826939"/>
    <lineage>
        <taxon>Bacteria</taxon>
        <taxon>Pseudomonadati</taxon>
        <taxon>Pseudomonadota</taxon>
        <taxon>Alphaproteobacteria</taxon>
        <taxon>Sphingomonadales</taxon>
        <taxon>Sphingomonadaceae</taxon>
        <taxon>Stakelama</taxon>
    </lineage>
</organism>
<reference evidence="2" key="1">
    <citation type="submission" date="2021-04" db="EMBL/GenBank/DDBJ databases">
        <title>Ouciella asimina sp. nov., isolated from the surface seawater in the hydrothermal field of Okinawa Trough.</title>
        <authorList>
            <person name="Shuang W."/>
        </authorList>
    </citation>
    <scope>NUCLEOTIDE SEQUENCE</scope>
    <source>
        <strain evidence="2">LXI357</strain>
    </source>
</reference>
<gene>
    <name evidence="2" type="ORF">J7S20_05715</name>
</gene>
<dbReference type="Gene3D" id="3.40.50.300">
    <property type="entry name" value="P-loop containing nucleotide triphosphate hydrolases"/>
    <property type="match status" value="1"/>
</dbReference>
<evidence type="ECO:0000313" key="3">
    <source>
        <dbReference type="Proteomes" id="UP000676996"/>
    </source>
</evidence>
<dbReference type="InterPro" id="IPR017026">
    <property type="entry name" value="ImuA"/>
</dbReference>
<dbReference type="InterPro" id="IPR027417">
    <property type="entry name" value="P-loop_NTPase"/>
</dbReference>
<name>A0A8T4IBF9_9SPHN</name>
<accession>A0A8T4IBF9</accession>